<comment type="caution">
    <text evidence="8">The sequence shown here is derived from an EMBL/GenBank/DDBJ whole genome shotgun (WGS) entry which is preliminary data.</text>
</comment>
<dbReference type="GO" id="GO:0030151">
    <property type="term" value="F:molybdenum ion binding"/>
    <property type="evidence" value="ECO:0007669"/>
    <property type="project" value="InterPro"/>
</dbReference>
<gene>
    <name evidence="8" type="ORF">JFN87_12410</name>
</gene>
<keyword evidence="3" id="KW-0479">Metal-binding</keyword>
<dbReference type="Pfam" id="PF00174">
    <property type="entry name" value="Oxidored_molyb"/>
    <property type="match status" value="1"/>
</dbReference>
<dbReference type="SUPFAM" id="SSF56524">
    <property type="entry name" value="Oxidoreductase molybdopterin-binding domain"/>
    <property type="match status" value="1"/>
</dbReference>
<evidence type="ECO:0000313" key="8">
    <source>
        <dbReference type="EMBL" id="MBP0458299.1"/>
    </source>
</evidence>
<evidence type="ECO:0000259" key="6">
    <source>
        <dbReference type="Pfam" id="PF00174"/>
    </source>
</evidence>
<name>A0A940MBL5_9ACTN</name>
<dbReference type="InterPro" id="IPR014756">
    <property type="entry name" value="Ig_E-set"/>
</dbReference>
<dbReference type="AlphaFoldDB" id="A0A940MBL5"/>
<dbReference type="CDD" id="cd02110">
    <property type="entry name" value="SO_family_Moco_dimer"/>
    <property type="match status" value="1"/>
</dbReference>
<dbReference type="Gene3D" id="2.60.40.650">
    <property type="match status" value="1"/>
</dbReference>
<sequence length="371" mass="39873">MSLWDKRDDMVVHEREPFNAEPPPAALAGRTTPLDTFYSRNHGEIPDIDPAAWRLTVDGLVEQPLELSLAELRERFEEVEAAVTLQCAGNRRAGLIEVRDIPGEDPWGPGATSTARWCGVRLADVLAEAGPLPDAEHIAFGAPDVSRLAEPAQPYGGSITLAKARGAEVLLAWGMSGAPLSRVHGAPLRVVVPGWIGARSVKWLTRLTARREPSDNFFQTSAYRLLPAGDGPGPGGPGQDRPGTDGHADGIPLGPIALNCDVLSPRGGRRLPSGPTEIIGYALAGDDRTVARVDVSVDGGRHWVQADVDTAESPWVWQHWRTTADLPAGEVEITARAWDSTGAAQPESPVHLWNPKGYANNSWARVHVTCE</sequence>
<dbReference type="PANTHER" id="PTHR19372">
    <property type="entry name" value="SULFITE REDUCTASE"/>
    <property type="match status" value="1"/>
</dbReference>
<evidence type="ECO:0000256" key="5">
    <source>
        <dbReference type="SAM" id="MobiDB-lite"/>
    </source>
</evidence>
<protein>
    <submittedName>
        <fullName evidence="8">Sulfite oxidase</fullName>
    </submittedName>
</protein>
<dbReference type="InterPro" id="IPR005066">
    <property type="entry name" value="MoCF_OxRdtse_dimer"/>
</dbReference>
<dbReference type="SUPFAM" id="SSF81296">
    <property type="entry name" value="E set domains"/>
    <property type="match status" value="1"/>
</dbReference>
<evidence type="ECO:0000256" key="4">
    <source>
        <dbReference type="ARBA" id="ARBA00023002"/>
    </source>
</evidence>
<dbReference type="RefSeq" id="WP_209340058.1">
    <property type="nucleotide sequence ID" value="NZ_JAGIQL010000038.1"/>
</dbReference>
<feature type="domain" description="Oxidoreductase molybdopterin-binding" evidence="6">
    <location>
        <begin position="42"/>
        <end position="217"/>
    </location>
</feature>
<keyword evidence="4" id="KW-0560">Oxidoreductase</keyword>
<accession>A0A940MBL5</accession>
<dbReference type="Proteomes" id="UP000670475">
    <property type="component" value="Unassembled WGS sequence"/>
</dbReference>
<dbReference type="GO" id="GO:0008482">
    <property type="term" value="F:sulfite oxidase activity"/>
    <property type="evidence" value="ECO:0007669"/>
    <property type="project" value="TreeGrafter"/>
</dbReference>
<dbReference type="InterPro" id="IPR000572">
    <property type="entry name" value="OxRdtase_Mopterin-bd_dom"/>
</dbReference>
<dbReference type="Pfam" id="PF03404">
    <property type="entry name" value="Mo-co_dimer"/>
    <property type="match status" value="1"/>
</dbReference>
<dbReference type="PRINTS" id="PR00407">
    <property type="entry name" value="EUMOPTERIN"/>
</dbReference>
<keyword evidence="2" id="KW-0500">Molybdenum</keyword>
<feature type="region of interest" description="Disordered" evidence="5">
    <location>
        <begin position="225"/>
        <end position="251"/>
    </location>
</feature>
<evidence type="ECO:0000256" key="1">
    <source>
        <dbReference type="ARBA" id="ARBA00001924"/>
    </source>
</evidence>
<reference evidence="8" key="1">
    <citation type="submission" date="2021-03" db="EMBL/GenBank/DDBJ databases">
        <title>Whole genome sequence of Streptomyces bomunensis MMS17-BM035.</title>
        <authorList>
            <person name="Lee J.H."/>
        </authorList>
    </citation>
    <scope>NUCLEOTIDE SEQUENCE</scope>
    <source>
        <strain evidence="8">MMS17-BM035</strain>
    </source>
</reference>
<evidence type="ECO:0000259" key="7">
    <source>
        <dbReference type="Pfam" id="PF03404"/>
    </source>
</evidence>
<proteinExistence type="predicted"/>
<dbReference type="InterPro" id="IPR008335">
    <property type="entry name" value="Mopterin_OxRdtase_euk"/>
</dbReference>
<dbReference type="EMBL" id="JAGIQL010000038">
    <property type="protein sequence ID" value="MBP0458299.1"/>
    <property type="molecule type" value="Genomic_DNA"/>
</dbReference>
<evidence type="ECO:0000256" key="3">
    <source>
        <dbReference type="ARBA" id="ARBA00022723"/>
    </source>
</evidence>
<evidence type="ECO:0000256" key="2">
    <source>
        <dbReference type="ARBA" id="ARBA00022505"/>
    </source>
</evidence>
<comment type="cofactor">
    <cofactor evidence="1">
        <name>Mo-molybdopterin</name>
        <dbReference type="ChEBI" id="CHEBI:71302"/>
    </cofactor>
</comment>
<dbReference type="GO" id="GO:0043546">
    <property type="term" value="F:molybdopterin cofactor binding"/>
    <property type="evidence" value="ECO:0007669"/>
    <property type="project" value="TreeGrafter"/>
</dbReference>
<dbReference type="InterPro" id="IPR036374">
    <property type="entry name" value="OxRdtase_Mopterin-bd_sf"/>
</dbReference>
<dbReference type="PANTHER" id="PTHR19372:SF7">
    <property type="entry name" value="SULFITE OXIDASE, MITOCHONDRIAL"/>
    <property type="match status" value="1"/>
</dbReference>
<dbReference type="GO" id="GO:0020037">
    <property type="term" value="F:heme binding"/>
    <property type="evidence" value="ECO:0007669"/>
    <property type="project" value="TreeGrafter"/>
</dbReference>
<feature type="domain" description="Moybdenum cofactor oxidoreductase dimerisation" evidence="7">
    <location>
        <begin position="262"/>
        <end position="369"/>
    </location>
</feature>
<organism evidence="8 9">
    <name type="scientific">Streptomyces montanisoli</name>
    <dbReference type="NCBI Taxonomy" id="2798581"/>
    <lineage>
        <taxon>Bacteria</taxon>
        <taxon>Bacillati</taxon>
        <taxon>Actinomycetota</taxon>
        <taxon>Actinomycetes</taxon>
        <taxon>Kitasatosporales</taxon>
        <taxon>Streptomycetaceae</taxon>
        <taxon>Streptomyces</taxon>
    </lineage>
</organism>
<dbReference type="Gene3D" id="3.90.420.10">
    <property type="entry name" value="Oxidoreductase, molybdopterin-binding domain"/>
    <property type="match status" value="1"/>
</dbReference>
<evidence type="ECO:0000313" key="9">
    <source>
        <dbReference type="Proteomes" id="UP000670475"/>
    </source>
</evidence>
<keyword evidence="9" id="KW-1185">Reference proteome</keyword>
<dbReference type="GO" id="GO:0006790">
    <property type="term" value="P:sulfur compound metabolic process"/>
    <property type="evidence" value="ECO:0007669"/>
    <property type="project" value="TreeGrafter"/>
</dbReference>